<organism evidence="2 3">
    <name type="scientific">Corallococcus macrosporus</name>
    <dbReference type="NCBI Taxonomy" id="35"/>
    <lineage>
        <taxon>Bacteria</taxon>
        <taxon>Pseudomonadati</taxon>
        <taxon>Myxococcota</taxon>
        <taxon>Myxococcia</taxon>
        <taxon>Myxococcales</taxon>
        <taxon>Cystobacterineae</taxon>
        <taxon>Myxococcaceae</taxon>
        <taxon>Corallococcus</taxon>
    </lineage>
</organism>
<dbReference type="EMBL" id="JAFIMU010000017">
    <property type="protein sequence ID" value="MBN8233168.1"/>
    <property type="molecule type" value="Genomic_DNA"/>
</dbReference>
<accession>A0ABS3DPH2</accession>
<proteinExistence type="predicted"/>
<sequence length="74" mass="7797">MSHLEQPEAVNAAISTFLDEMTGARSRWSEGLRNPSRSCLGLNLGRAQLSAEGADSDARGSSLTEDCGAMGARQ</sequence>
<reference evidence="2 3" key="1">
    <citation type="submission" date="2021-02" db="EMBL/GenBank/DDBJ databases">
        <title>De Novo genome assembly of isolated myxobacteria.</title>
        <authorList>
            <person name="Stevens D.C."/>
        </authorList>
    </citation>
    <scope>NUCLEOTIDE SEQUENCE [LARGE SCALE GENOMIC DNA]</scope>
    <source>
        <strain evidence="2 3">ATCC 29039</strain>
    </source>
</reference>
<name>A0ABS3DPH2_9BACT</name>
<keyword evidence="3" id="KW-1185">Reference proteome</keyword>
<evidence type="ECO:0000256" key="1">
    <source>
        <dbReference type="SAM" id="MobiDB-lite"/>
    </source>
</evidence>
<evidence type="ECO:0000313" key="3">
    <source>
        <dbReference type="Proteomes" id="UP000664052"/>
    </source>
</evidence>
<evidence type="ECO:0000313" key="2">
    <source>
        <dbReference type="EMBL" id="MBN8233168.1"/>
    </source>
</evidence>
<dbReference type="Proteomes" id="UP000664052">
    <property type="component" value="Unassembled WGS sequence"/>
</dbReference>
<dbReference type="RefSeq" id="WP_207057703.1">
    <property type="nucleotide sequence ID" value="NZ_JAFIMU010000017.1"/>
</dbReference>
<gene>
    <name evidence="2" type="ORF">JYK02_37210</name>
</gene>
<comment type="caution">
    <text evidence="2">The sequence shown here is derived from an EMBL/GenBank/DDBJ whole genome shotgun (WGS) entry which is preliminary data.</text>
</comment>
<feature type="region of interest" description="Disordered" evidence="1">
    <location>
        <begin position="50"/>
        <end position="74"/>
    </location>
</feature>
<protein>
    <submittedName>
        <fullName evidence="2">Uncharacterized protein</fullName>
    </submittedName>
</protein>